<dbReference type="Proteomes" id="UP000639396">
    <property type="component" value="Unassembled WGS sequence"/>
</dbReference>
<dbReference type="PROSITE" id="PS51257">
    <property type="entry name" value="PROKAR_LIPOPROTEIN"/>
    <property type="match status" value="1"/>
</dbReference>
<evidence type="ECO:0000256" key="2">
    <source>
        <dbReference type="SAM" id="SignalP"/>
    </source>
</evidence>
<name>A0A927CA68_9BACL</name>
<proteinExistence type="predicted"/>
<organism evidence="3 4">
    <name type="scientific">Paenibacillus oceani</name>
    <dbReference type="NCBI Taxonomy" id="2772510"/>
    <lineage>
        <taxon>Bacteria</taxon>
        <taxon>Bacillati</taxon>
        <taxon>Bacillota</taxon>
        <taxon>Bacilli</taxon>
        <taxon>Bacillales</taxon>
        <taxon>Paenibacillaceae</taxon>
        <taxon>Paenibacillus</taxon>
    </lineage>
</organism>
<dbReference type="PANTHER" id="PTHR43649:SF33">
    <property type="entry name" value="POLYGALACTURONAN_RHAMNOGALACTURONAN-BINDING PROTEIN YTCQ"/>
    <property type="match status" value="1"/>
</dbReference>
<keyword evidence="4" id="KW-1185">Reference proteome</keyword>
<dbReference type="RefSeq" id="WP_190927050.1">
    <property type="nucleotide sequence ID" value="NZ_JACXJA010000010.1"/>
</dbReference>
<dbReference type="Gene3D" id="3.40.190.10">
    <property type="entry name" value="Periplasmic binding protein-like II"/>
    <property type="match status" value="2"/>
</dbReference>
<feature type="signal peptide" evidence="2">
    <location>
        <begin position="1"/>
        <end position="27"/>
    </location>
</feature>
<dbReference type="InterPro" id="IPR050490">
    <property type="entry name" value="Bact_solute-bd_prot1"/>
</dbReference>
<evidence type="ECO:0000313" key="3">
    <source>
        <dbReference type="EMBL" id="MBD2862301.1"/>
    </source>
</evidence>
<accession>A0A927CA68</accession>
<evidence type="ECO:0000256" key="1">
    <source>
        <dbReference type="ARBA" id="ARBA00022729"/>
    </source>
</evidence>
<dbReference type="SUPFAM" id="SSF53850">
    <property type="entry name" value="Periplasmic binding protein-like II"/>
    <property type="match status" value="1"/>
</dbReference>
<sequence>MMKFKRIGTATVAAVAALAVVAGCGTAQQEVKPEPSAQAGQTGQAGAAGSNSKKLDISVSYFNIGQAFTNREADSYLKFMEDKFNVRFVDKVISYSDYKEKYQLWSASSELPDVFSHDIINSETYFSWIKQGIIRPLPDNLSKYPNVQKVLSLPDTKSLKVDGKTYMIPRQTYRDSDSWAMEKSLIVRKDWMDKLKIKDPATYEEYLSMLKAFAKNDPDGNSKNDTVGVTFRSSSMMSALAAGSFPNILNGSWVKENGQYIPYYASDKMKEPVKQLRQMFEEGAIDPDFAIMKTNDGIEKFGQGKVGAISMQATPNGLGKLDAAWKKYNKDVAFEDIVKVIPVTWAAADGNQYRYTAVTFWSESYFSSKVDDEKMDRILQIYDYLLSDPFRIDKQYGIEGKDYKKEGDKFVITREKDEKGQYKSIGALYPSFNLFGGLAAWGQELEYVENEVNNIQYGVKLSKLSRDMLKHRIKTFKPVPTNFAVEQLYTPAKSKLSAINPSEDLTRVMLGKEDPLAMWEAIVKGYENKGLSQAIKEVNEEVRKQGLDQ</sequence>
<reference evidence="3" key="1">
    <citation type="submission" date="2020-09" db="EMBL/GenBank/DDBJ databases">
        <title>A novel bacterium of genus Paenibacillus, isolated from South China Sea.</title>
        <authorList>
            <person name="Huang H."/>
            <person name="Mo K."/>
            <person name="Hu Y."/>
        </authorList>
    </citation>
    <scope>NUCLEOTIDE SEQUENCE</scope>
    <source>
        <strain evidence="3">IB182363</strain>
    </source>
</reference>
<dbReference type="PANTHER" id="PTHR43649">
    <property type="entry name" value="ARABINOSE-BINDING PROTEIN-RELATED"/>
    <property type="match status" value="1"/>
</dbReference>
<gene>
    <name evidence="3" type="ORF">IDH45_09930</name>
</gene>
<evidence type="ECO:0000313" key="4">
    <source>
        <dbReference type="Proteomes" id="UP000639396"/>
    </source>
</evidence>
<keyword evidence="1 2" id="KW-0732">Signal</keyword>
<protein>
    <submittedName>
        <fullName evidence="3">Extracellular solute-binding protein</fullName>
    </submittedName>
</protein>
<dbReference type="EMBL" id="JACXJA010000010">
    <property type="protein sequence ID" value="MBD2862301.1"/>
    <property type="molecule type" value="Genomic_DNA"/>
</dbReference>
<feature type="chain" id="PRO_5039389096" evidence="2">
    <location>
        <begin position="28"/>
        <end position="549"/>
    </location>
</feature>
<dbReference type="AlphaFoldDB" id="A0A927CA68"/>
<comment type="caution">
    <text evidence="3">The sequence shown here is derived from an EMBL/GenBank/DDBJ whole genome shotgun (WGS) entry which is preliminary data.</text>
</comment>